<accession>A0A1A8W4D3</accession>
<organism evidence="1 2">
    <name type="scientific">Plasmodium ovale curtisi</name>
    <dbReference type="NCBI Taxonomy" id="864141"/>
    <lineage>
        <taxon>Eukaryota</taxon>
        <taxon>Sar</taxon>
        <taxon>Alveolata</taxon>
        <taxon>Apicomplexa</taxon>
        <taxon>Aconoidasida</taxon>
        <taxon>Haemosporida</taxon>
        <taxon>Plasmodiidae</taxon>
        <taxon>Plasmodium</taxon>
        <taxon>Plasmodium (Plasmodium)</taxon>
    </lineage>
</organism>
<name>A0A1A8W4D3_PLAOA</name>
<proteinExistence type="predicted"/>
<reference evidence="2" key="1">
    <citation type="submission" date="2016-05" db="EMBL/GenBank/DDBJ databases">
        <authorList>
            <person name="Naeem Raeece"/>
        </authorList>
    </citation>
    <scope>NUCLEOTIDE SEQUENCE [LARGE SCALE GENOMIC DNA]</scope>
</reference>
<protein>
    <submittedName>
        <fullName evidence="1">Uncharacterized protein</fullName>
    </submittedName>
</protein>
<gene>
    <name evidence="1" type="ORF">POVCU2_0037700</name>
</gene>
<evidence type="ECO:0000313" key="1">
    <source>
        <dbReference type="EMBL" id="SBS86529.1"/>
    </source>
</evidence>
<evidence type="ECO:0000313" key="2">
    <source>
        <dbReference type="Proteomes" id="UP000078560"/>
    </source>
</evidence>
<sequence length="71" mass="7947">MEKIEGKHSKQIHKKRKINVNIKVVGGVHKMVGSVHKMVGSVHKMVGSVHKMVRRVNMKGKVSKGFLFKSA</sequence>
<dbReference type="Proteomes" id="UP000078560">
    <property type="component" value="Unassembled WGS sequence"/>
</dbReference>
<dbReference type="AlphaFoldDB" id="A0A1A8W4D3"/>
<dbReference type="EMBL" id="FLQU01000500">
    <property type="protein sequence ID" value="SBS86529.1"/>
    <property type="molecule type" value="Genomic_DNA"/>
</dbReference>